<dbReference type="InterPro" id="IPR058648">
    <property type="entry name" value="HH_CzcB-like"/>
</dbReference>
<dbReference type="Gene3D" id="2.40.50.100">
    <property type="match status" value="1"/>
</dbReference>
<evidence type="ECO:0000259" key="5">
    <source>
        <dbReference type="Pfam" id="PF25954"/>
    </source>
</evidence>
<geneLocation type="plasmid" evidence="10">
    <name>pri-1</name>
</geneLocation>
<dbReference type="GO" id="GO:0016020">
    <property type="term" value="C:membrane"/>
    <property type="evidence" value="ECO:0007669"/>
    <property type="project" value="InterPro"/>
</dbReference>
<gene>
    <name evidence="9" type="ORF">A9Y76_27780</name>
</gene>
<evidence type="ECO:0000259" key="7">
    <source>
        <dbReference type="Pfam" id="PF25973"/>
    </source>
</evidence>
<keyword evidence="2" id="KW-0813">Transport</keyword>
<dbReference type="InterPro" id="IPR051909">
    <property type="entry name" value="MFP_Cation_Efflux"/>
</dbReference>
<dbReference type="SUPFAM" id="SSF111369">
    <property type="entry name" value="HlyD-like secretion proteins"/>
    <property type="match status" value="1"/>
</dbReference>
<dbReference type="Pfam" id="PF25971">
    <property type="entry name" value="CzcB_N"/>
    <property type="match status" value="1"/>
</dbReference>
<proteinExistence type="inferred from homology"/>
<dbReference type="Pfam" id="PF25975">
    <property type="entry name" value="CzcB_C"/>
    <property type="match status" value="1"/>
</dbReference>
<evidence type="ECO:0000256" key="2">
    <source>
        <dbReference type="ARBA" id="ARBA00022448"/>
    </source>
</evidence>
<dbReference type="InterPro" id="IPR006143">
    <property type="entry name" value="RND_pump_MFP"/>
</dbReference>
<accession>A0A192A817</accession>
<keyword evidence="9" id="KW-0614">Plasmid</keyword>
<evidence type="ECO:0000259" key="6">
    <source>
        <dbReference type="Pfam" id="PF25971"/>
    </source>
</evidence>
<dbReference type="Proteomes" id="UP000078572">
    <property type="component" value="Plasmid pRI-1"/>
</dbReference>
<dbReference type="Gene3D" id="1.10.287.470">
    <property type="entry name" value="Helix hairpin bin"/>
    <property type="match status" value="1"/>
</dbReference>
<organism evidence="9 10">
    <name type="scientific">Ralstonia insidiosa</name>
    <dbReference type="NCBI Taxonomy" id="190721"/>
    <lineage>
        <taxon>Bacteria</taxon>
        <taxon>Pseudomonadati</taxon>
        <taxon>Pseudomonadota</taxon>
        <taxon>Betaproteobacteria</taxon>
        <taxon>Burkholderiales</taxon>
        <taxon>Burkholderiaceae</taxon>
        <taxon>Ralstonia</taxon>
    </lineage>
</organism>
<feature type="domain" description="CzcB N-terminal" evidence="6">
    <location>
        <begin position="57"/>
        <end position="148"/>
    </location>
</feature>
<feature type="domain" description="CzcB-like alpha-helical hairpin" evidence="4">
    <location>
        <begin position="234"/>
        <end position="293"/>
    </location>
</feature>
<evidence type="ECO:0000313" key="10">
    <source>
        <dbReference type="Proteomes" id="UP000078572"/>
    </source>
</evidence>
<reference evidence="10" key="1">
    <citation type="submission" date="2016-06" db="EMBL/GenBank/DDBJ databases">
        <authorList>
            <person name="Xu Y."/>
            <person name="Nagy A."/>
            <person name="Yan X."/>
            <person name="Kim S.W."/>
            <person name="Haley B."/>
            <person name="Liu N.T."/>
            <person name="Nou X."/>
        </authorList>
    </citation>
    <scope>NUCLEOTIDE SEQUENCE [LARGE SCALE GENOMIC DNA]</scope>
    <source>
        <strain evidence="10">ATCC 49129</strain>
        <plasmid evidence="10">pri-1</plasmid>
    </source>
</reference>
<sequence length="496" mass="52700">MNTKSAVALAVATLLVGAIAGFQLGHRNAGSSHQSTQAAHGSAAPAAQEAKRGPHGGRLLEDGAFQVEVTIFEQGVPPQFRLYVYENGKPLPPKAAQAAISLQRLGRPAEPIAFHVERDYLRGDKTVVEPHSFDVTVSADRNGKTSRWRYAQVEARVEMGDAQLKEAGVNVLTAGPVRIRSVLELPGTIKPNGDRFVPLLQQFNGTVVAAPVGEGTHVKRGDILAVVESPEVGDLRSALAVARDKAELYRRTLEREEKLFAERISPEQDVLAARQAYREAQITANAAARKLEAMRVTAGGGANVARVELRAPIDGVATGKSVAPGQAVDAGTVLMSVADTSTVWVELPIYPKDMAAVRPGQAVVIKASDGETEAQGKVEAVSAMAGEQTRTATARVVLPNREGVWRPGTLVNAVLTTGEQDVAVAVDKSAIQTVRDWKVVFGRYGQYLEARPLELGRSDGKMVEVIEGLSAGEKYAAGNSFTVKAELGKAGATHDH</sequence>
<comment type="similarity">
    <text evidence="1">Belongs to the membrane fusion protein (MFP) (TC 8.A.1) family.</text>
</comment>
<dbReference type="PANTHER" id="PTHR30097">
    <property type="entry name" value="CATION EFFLUX SYSTEM PROTEIN CUSB"/>
    <property type="match status" value="1"/>
</dbReference>
<evidence type="ECO:0000259" key="8">
    <source>
        <dbReference type="Pfam" id="PF25975"/>
    </source>
</evidence>
<dbReference type="EMBL" id="CP016024">
    <property type="protein sequence ID" value="ANJ76401.1"/>
    <property type="molecule type" value="Genomic_DNA"/>
</dbReference>
<feature type="domain" description="CusB-like beta-barrel" evidence="5">
    <location>
        <begin position="342"/>
        <end position="417"/>
    </location>
</feature>
<dbReference type="GO" id="GO:0015679">
    <property type="term" value="P:plasma membrane copper ion transport"/>
    <property type="evidence" value="ECO:0007669"/>
    <property type="project" value="TreeGrafter"/>
</dbReference>
<dbReference type="InterPro" id="IPR058792">
    <property type="entry name" value="Beta-barrel_RND_2"/>
</dbReference>
<dbReference type="GO" id="GO:0060003">
    <property type="term" value="P:copper ion export"/>
    <property type="evidence" value="ECO:0007669"/>
    <property type="project" value="TreeGrafter"/>
</dbReference>
<protein>
    <submittedName>
        <fullName evidence="9">Efflux transporter periplasmic adaptor subunit</fullName>
    </submittedName>
</protein>
<keyword evidence="10" id="KW-1185">Reference proteome</keyword>
<dbReference type="RefSeq" id="WP_064809146.1">
    <property type="nucleotide sequence ID" value="NZ_CP016024.1"/>
</dbReference>
<evidence type="ECO:0000313" key="9">
    <source>
        <dbReference type="EMBL" id="ANJ76401.1"/>
    </source>
</evidence>
<dbReference type="Pfam" id="PF25954">
    <property type="entry name" value="Beta-barrel_RND_2"/>
    <property type="match status" value="1"/>
</dbReference>
<dbReference type="PANTHER" id="PTHR30097:SF4">
    <property type="entry name" value="SLR6042 PROTEIN"/>
    <property type="match status" value="1"/>
</dbReference>
<name>A0A192A817_9RALS</name>
<dbReference type="AlphaFoldDB" id="A0A192A817"/>
<dbReference type="Gene3D" id="2.40.30.170">
    <property type="match status" value="1"/>
</dbReference>
<dbReference type="Pfam" id="PF25893">
    <property type="entry name" value="HH_CzcB"/>
    <property type="match status" value="1"/>
</dbReference>
<dbReference type="Pfam" id="PF25973">
    <property type="entry name" value="BSH_CzcB"/>
    <property type="match status" value="1"/>
</dbReference>
<feature type="domain" description="CzcB-like barrel-sandwich hybrid" evidence="7">
    <location>
        <begin position="201"/>
        <end position="339"/>
    </location>
</feature>
<dbReference type="FunFam" id="2.40.30.170:FF:000010">
    <property type="entry name" value="Efflux RND transporter periplasmic adaptor subunit"/>
    <property type="match status" value="1"/>
</dbReference>
<dbReference type="InterPro" id="IPR058646">
    <property type="entry name" value="CzcB_N"/>
</dbReference>
<dbReference type="GO" id="GO:0022857">
    <property type="term" value="F:transmembrane transporter activity"/>
    <property type="evidence" value="ECO:0007669"/>
    <property type="project" value="InterPro"/>
</dbReference>
<dbReference type="NCBIfam" id="TIGR01730">
    <property type="entry name" value="RND_mfp"/>
    <property type="match status" value="1"/>
</dbReference>
<feature type="region of interest" description="Disordered" evidence="3">
    <location>
        <begin position="28"/>
        <end position="58"/>
    </location>
</feature>
<dbReference type="GO" id="GO:0030288">
    <property type="term" value="C:outer membrane-bounded periplasmic space"/>
    <property type="evidence" value="ECO:0007669"/>
    <property type="project" value="TreeGrafter"/>
</dbReference>
<evidence type="ECO:0000259" key="4">
    <source>
        <dbReference type="Pfam" id="PF25893"/>
    </source>
</evidence>
<dbReference type="OrthoDB" id="9768185at2"/>
<dbReference type="GeneID" id="61529836"/>
<dbReference type="Gene3D" id="2.40.420.20">
    <property type="match status" value="1"/>
</dbReference>
<dbReference type="GO" id="GO:0046914">
    <property type="term" value="F:transition metal ion binding"/>
    <property type="evidence" value="ECO:0007669"/>
    <property type="project" value="TreeGrafter"/>
</dbReference>
<feature type="domain" description="CzcB-like C-terminal circularly permuted SH3-like" evidence="8">
    <location>
        <begin position="424"/>
        <end position="484"/>
    </location>
</feature>
<evidence type="ECO:0000256" key="3">
    <source>
        <dbReference type="SAM" id="MobiDB-lite"/>
    </source>
</evidence>
<feature type="compositionally biased region" description="Low complexity" evidence="3">
    <location>
        <begin position="38"/>
        <end position="48"/>
    </location>
</feature>
<dbReference type="InterPro" id="IPR058649">
    <property type="entry name" value="CzcB_C"/>
</dbReference>
<evidence type="ECO:0000256" key="1">
    <source>
        <dbReference type="ARBA" id="ARBA00009477"/>
    </source>
</evidence>
<dbReference type="InterPro" id="IPR058647">
    <property type="entry name" value="BSH_CzcB-like"/>
</dbReference>